<reference evidence="2" key="1">
    <citation type="journal article" date="2019" name="Int. J. Syst. Evol. Microbiol.">
        <title>The Global Catalogue of Microorganisms (GCM) 10K type strain sequencing project: providing services to taxonomists for standard genome sequencing and annotation.</title>
        <authorList>
            <consortium name="The Broad Institute Genomics Platform"/>
            <consortium name="The Broad Institute Genome Sequencing Center for Infectious Disease"/>
            <person name="Wu L."/>
            <person name="Ma J."/>
        </authorList>
    </citation>
    <scope>NUCLEOTIDE SEQUENCE [LARGE SCALE GENOMIC DNA]</scope>
    <source>
        <strain evidence="2">CCM 8896</strain>
    </source>
</reference>
<dbReference type="Gene3D" id="3.10.450.150">
    <property type="entry name" value="enterococcus faecalis protein"/>
    <property type="match status" value="1"/>
</dbReference>
<organism evidence="1 2">
    <name type="scientific">Agrilactobacillus yilanensis</name>
    <dbReference type="NCBI Taxonomy" id="2485997"/>
    <lineage>
        <taxon>Bacteria</taxon>
        <taxon>Bacillati</taxon>
        <taxon>Bacillota</taxon>
        <taxon>Bacilli</taxon>
        <taxon>Lactobacillales</taxon>
        <taxon>Lactobacillaceae</taxon>
        <taxon>Agrilactobacillus</taxon>
    </lineage>
</organism>
<accession>A0ABW4J7W6</accession>
<comment type="caution">
    <text evidence="1">The sequence shown here is derived from an EMBL/GenBank/DDBJ whole genome shotgun (WGS) entry which is preliminary data.</text>
</comment>
<dbReference type="RefSeq" id="WP_164506946.1">
    <property type="nucleotide sequence ID" value="NZ_JBHTOP010000026.1"/>
</dbReference>
<protein>
    <submittedName>
        <fullName evidence="1">DUF960 family protein</fullName>
    </submittedName>
</protein>
<evidence type="ECO:0000313" key="1">
    <source>
        <dbReference type="EMBL" id="MFD1672451.1"/>
    </source>
</evidence>
<keyword evidence="2" id="KW-1185">Reference proteome</keyword>
<evidence type="ECO:0000313" key="2">
    <source>
        <dbReference type="Proteomes" id="UP001597267"/>
    </source>
</evidence>
<sequence>MSDAVEYATPHFFIQLVWSYTDSLWLENVRPGQVQYFTIEQDHIYCTIKFRQETPHYHDNWSIKLVNDQFNLPEALAIVNSDAQHILCFPNEVNSYL</sequence>
<dbReference type="EMBL" id="JBHTOP010000026">
    <property type="protein sequence ID" value="MFD1672451.1"/>
    <property type="molecule type" value="Genomic_DNA"/>
</dbReference>
<dbReference type="Proteomes" id="UP001597267">
    <property type="component" value="Unassembled WGS sequence"/>
</dbReference>
<name>A0ABW4J7W6_9LACO</name>
<proteinExistence type="predicted"/>
<gene>
    <name evidence="1" type="ORF">ACFQ5M_10100</name>
</gene>